<evidence type="ECO:0000256" key="9">
    <source>
        <dbReference type="ARBA" id="ARBA00022889"/>
    </source>
</evidence>
<feature type="compositionally biased region" description="Polar residues" evidence="22">
    <location>
        <begin position="951"/>
        <end position="975"/>
    </location>
</feature>
<evidence type="ECO:0000256" key="19">
    <source>
        <dbReference type="ARBA" id="ARBA00064553"/>
    </source>
</evidence>
<dbReference type="FunFam" id="2.60.40.60:FF:000117">
    <property type="entry name" value="protocadherin-8 isoform X1"/>
    <property type="match status" value="1"/>
</dbReference>
<keyword evidence="9" id="KW-0130">Cell adhesion</keyword>
<dbReference type="Pfam" id="PF00028">
    <property type="entry name" value="Cadherin"/>
    <property type="match status" value="5"/>
</dbReference>
<evidence type="ECO:0000256" key="13">
    <source>
        <dbReference type="ARBA" id="ARBA00023180"/>
    </source>
</evidence>
<keyword evidence="3" id="KW-1003">Cell membrane</keyword>
<evidence type="ECO:0000256" key="4">
    <source>
        <dbReference type="ARBA" id="ARBA00022553"/>
    </source>
</evidence>
<feature type="region of interest" description="Disordered" evidence="22">
    <location>
        <begin position="752"/>
        <end position="786"/>
    </location>
</feature>
<dbReference type="FunFam" id="2.60.40.60:FF:000120">
    <property type="entry name" value="Protocadherin 8"/>
    <property type="match status" value="1"/>
</dbReference>
<keyword evidence="11" id="KW-0770">Synapse</keyword>
<evidence type="ECO:0000256" key="12">
    <source>
        <dbReference type="ARBA" id="ARBA00023136"/>
    </source>
</evidence>
<evidence type="ECO:0000256" key="7">
    <source>
        <dbReference type="ARBA" id="ARBA00022737"/>
    </source>
</evidence>
<dbReference type="SUPFAM" id="SSF49313">
    <property type="entry name" value="Cadherin-like"/>
    <property type="match status" value="5"/>
</dbReference>
<evidence type="ECO:0000256" key="10">
    <source>
        <dbReference type="ARBA" id="ARBA00022989"/>
    </source>
</evidence>
<evidence type="ECO:0000256" key="23">
    <source>
        <dbReference type="SAM" id="Phobius"/>
    </source>
</evidence>
<evidence type="ECO:0000256" key="3">
    <source>
        <dbReference type="ARBA" id="ARBA00022475"/>
    </source>
</evidence>
<dbReference type="FunFam" id="2.60.40.60:FF:000003">
    <property type="entry name" value="Protocadherin alpha 2"/>
    <property type="match status" value="1"/>
</dbReference>
<feature type="region of interest" description="Disordered" evidence="22">
    <location>
        <begin position="936"/>
        <end position="975"/>
    </location>
</feature>
<evidence type="ECO:0000256" key="8">
    <source>
        <dbReference type="ARBA" id="ARBA00022837"/>
    </source>
</evidence>
<feature type="domain" description="Cadherin" evidence="24">
    <location>
        <begin position="466"/>
        <end position="575"/>
    </location>
</feature>
<evidence type="ECO:0000256" key="6">
    <source>
        <dbReference type="ARBA" id="ARBA00022729"/>
    </source>
</evidence>
<evidence type="ECO:0000256" key="21">
    <source>
        <dbReference type="PROSITE-ProRule" id="PRU00043"/>
    </source>
</evidence>
<evidence type="ECO:0000256" key="15">
    <source>
        <dbReference type="ARBA" id="ARBA00023273"/>
    </source>
</evidence>
<keyword evidence="25" id="KW-1185">Reference proteome</keyword>
<feature type="transmembrane region" description="Helical" evidence="23">
    <location>
        <begin position="697"/>
        <end position="726"/>
    </location>
</feature>
<dbReference type="KEGG" id="muo:115469620"/>
<dbReference type="InterPro" id="IPR002126">
    <property type="entry name" value="Cadherin-like_dom"/>
</dbReference>
<evidence type="ECO:0000256" key="5">
    <source>
        <dbReference type="ARBA" id="ARBA00022692"/>
    </source>
</evidence>
<keyword evidence="12 23" id="KW-0472">Membrane</keyword>
<keyword evidence="8 21" id="KW-0106">Calcium</keyword>
<dbReference type="InParanoid" id="A0A6P7Y697"/>
<dbReference type="FunFam" id="2.60.40.60:FF:000002">
    <property type="entry name" value="Protocadherin alpha 2"/>
    <property type="match status" value="1"/>
</dbReference>
<dbReference type="GO" id="GO:0045211">
    <property type="term" value="C:postsynaptic membrane"/>
    <property type="evidence" value="ECO:0007669"/>
    <property type="project" value="UniProtKB-SubCell"/>
</dbReference>
<evidence type="ECO:0000313" key="25">
    <source>
        <dbReference type="Proteomes" id="UP000515156"/>
    </source>
</evidence>
<organism evidence="25 26">
    <name type="scientific">Microcaecilia unicolor</name>
    <dbReference type="NCBI Taxonomy" id="1415580"/>
    <lineage>
        <taxon>Eukaryota</taxon>
        <taxon>Metazoa</taxon>
        <taxon>Chordata</taxon>
        <taxon>Craniata</taxon>
        <taxon>Vertebrata</taxon>
        <taxon>Euteleostomi</taxon>
        <taxon>Amphibia</taxon>
        <taxon>Gymnophiona</taxon>
        <taxon>Siphonopidae</taxon>
        <taxon>Microcaecilia</taxon>
    </lineage>
</organism>
<dbReference type="FunFam" id="2.60.40.60:FF:000007">
    <property type="entry name" value="Protocadherin alpha 2"/>
    <property type="match status" value="1"/>
</dbReference>
<evidence type="ECO:0000259" key="24">
    <source>
        <dbReference type="PROSITE" id="PS50268"/>
    </source>
</evidence>
<feature type="compositionally biased region" description="Polar residues" evidence="22">
    <location>
        <begin position="753"/>
        <end position="775"/>
    </location>
</feature>
<protein>
    <recommendedName>
        <fullName evidence="20">Protocadherin-8</fullName>
    </recommendedName>
</protein>
<evidence type="ECO:0000256" key="11">
    <source>
        <dbReference type="ARBA" id="ARBA00023018"/>
    </source>
</evidence>
<dbReference type="RefSeq" id="XP_030058274.1">
    <property type="nucleotide sequence ID" value="XM_030202414.1"/>
</dbReference>
<feature type="domain" description="Cadherin" evidence="24">
    <location>
        <begin position="138"/>
        <end position="246"/>
    </location>
</feature>
<accession>A0A6P7Y697</accession>
<dbReference type="Pfam" id="PF08266">
    <property type="entry name" value="Cadherin_2"/>
    <property type="match status" value="1"/>
</dbReference>
<dbReference type="PANTHER" id="PTHR24028:SF46">
    <property type="entry name" value="PROTOCADHERIN-8"/>
    <property type="match status" value="1"/>
</dbReference>
<feature type="compositionally biased region" description="Basic and acidic residues" evidence="22">
    <location>
        <begin position="837"/>
        <end position="847"/>
    </location>
</feature>
<evidence type="ECO:0000256" key="17">
    <source>
        <dbReference type="ARBA" id="ARBA00034111"/>
    </source>
</evidence>
<sequence length="989" mass="108415">MIWNFTLPDGVGVLPSFLIFLNLLVSSSLGEISRYYTYEEDAPGTVIGVLSEDLLFNSADRPTSSFRPMKQQNNPLIRVRESDGQLSIGERIDREEICSQSLHCVLAFDVVTFSKDQFKLLHVEVEVRDINDNSPHFPRAEISLDVWENAVLGTRIPLEVAVDEDVGLNSIQSFQISANSHFSLEVQTRADGVIYADLVLMKDLDRETQAAYTIEMVAKDGGSPARSGSAVISVRVLDVNDNSPMFDQNSYTVDLTEDSPLGFLLLDLNAVDPDEGMNGDIIYDLSPQVSPEVRQVFQIDPKSGRLTLTGPLDFEVKETYELDVQAQDLGVSYLTATCKVIVHIKDVNDNAPAISITPLTSISAGVAYITEAAAADSFVALISTSDSDSGPSGQVRCTLHGHEHFKLQQAYEDSYMIVTSTALDREKIPEYNLTVVAEDLGSPPFKTIRHYTIRVSDENDNAPLFTRAVYEVSVLENNAPGAYITTVVARDPDLGHNGKVNYRLLEAEVIGSPASSLVFIDLDTGALHARNSFDYEGLKQLELEIQASDGGSPQLSSRALVKITIVDQNDNAPVFTFPPLRNQSADMLLPIRAPTNYLITQIKAKDADEGVNSDLSYAILQDNHRLFAINKVTGELSLRRRLGEDFSHSLAVVIAVSDHGRPFLSCTATINFILTETAPSSEHIVVIESTEGHQQDWNFSIIFIAVLAGGCGLLVFAIIIVASTYWRKSSDFERDSEQPERCKGSMLLKSPVFSESDSSTGTGSQPDSCQLSINTESEDCNETSHSDSKESVCFYMQQEGVRRSNSKNSASVPLHPVSDWQEGKSSLTFSSSNPDEFSMKDSGKGDSDFNDSDSDFSGEGFKKQPEQSSQKPGGYPIHEAGSLYSNEGSCHQPPKNKDLPPQCGRGNMIAYCLTPVYQHASQHRKHNVHLHHLKSSNESYHQVSIPKTERSQSSVENRGPSSSIQSSKEGANVSGTIFHLSPSEVATSF</sequence>
<keyword evidence="15" id="KW-0966">Cell projection</keyword>
<evidence type="ECO:0000256" key="16">
    <source>
        <dbReference type="ARBA" id="ARBA00034100"/>
    </source>
</evidence>
<keyword evidence="13" id="KW-0325">Glycoprotein</keyword>
<dbReference type="GeneID" id="115469620"/>
<evidence type="ECO:0000256" key="20">
    <source>
        <dbReference type="ARBA" id="ARBA00067805"/>
    </source>
</evidence>
<dbReference type="GO" id="GO:0005509">
    <property type="term" value="F:calcium ion binding"/>
    <property type="evidence" value="ECO:0007669"/>
    <property type="project" value="UniProtKB-UniRule"/>
</dbReference>
<comment type="subunit">
    <text evidence="19">The N-terminal extracellular domain forms homophilic interactions; these interactions activate p38 MAPK via TAOK2 and trigger endocytosis. Interacts with CDH2; this interaction may lead to CDH2 cointernalization. Interacts with CDH11. Interacts with TAOK2.</text>
</comment>
<dbReference type="Proteomes" id="UP000515156">
    <property type="component" value="Chromosome 4"/>
</dbReference>
<dbReference type="OrthoDB" id="6252479at2759"/>
<dbReference type="PRINTS" id="PR00205">
    <property type="entry name" value="CADHERIN"/>
</dbReference>
<feature type="domain" description="Cadherin" evidence="24">
    <location>
        <begin position="593"/>
        <end position="684"/>
    </location>
</feature>
<evidence type="ECO:0000256" key="18">
    <source>
        <dbReference type="ARBA" id="ARBA00056898"/>
    </source>
</evidence>
<dbReference type="PROSITE" id="PS00232">
    <property type="entry name" value="CADHERIN_1"/>
    <property type="match status" value="3"/>
</dbReference>
<comment type="subcellular location">
    <subcellularLocation>
        <location evidence="1">Cell membrane</location>
        <topology evidence="1">Single-pass type I membrane protein</topology>
    </subcellularLocation>
    <subcellularLocation>
        <location evidence="2">Cell projection</location>
        <location evidence="2">Dendrite</location>
    </subcellularLocation>
    <subcellularLocation>
        <location evidence="16">Postsynaptic cell membrane</location>
    </subcellularLocation>
    <subcellularLocation>
        <location evidence="17">Presynaptic cell membrane</location>
    </subcellularLocation>
</comment>
<reference evidence="26" key="1">
    <citation type="submission" date="2025-08" db="UniProtKB">
        <authorList>
            <consortium name="RefSeq"/>
        </authorList>
    </citation>
    <scope>IDENTIFICATION</scope>
</reference>
<keyword evidence="7" id="KW-0677">Repeat</keyword>
<feature type="compositionally biased region" description="Polar residues" evidence="22">
    <location>
        <begin position="823"/>
        <end position="835"/>
    </location>
</feature>
<gene>
    <name evidence="26" type="primary">LOC115469620</name>
</gene>
<feature type="domain" description="Cadherin" evidence="24">
    <location>
        <begin position="369"/>
        <end position="465"/>
    </location>
</feature>
<evidence type="ECO:0000256" key="22">
    <source>
        <dbReference type="SAM" id="MobiDB-lite"/>
    </source>
</evidence>
<dbReference type="InterPro" id="IPR013164">
    <property type="entry name" value="Cadherin_N"/>
</dbReference>
<keyword evidence="14" id="KW-0628">Postsynaptic cell membrane</keyword>
<dbReference type="CDD" id="cd11304">
    <property type="entry name" value="Cadherin_repeat"/>
    <property type="match status" value="6"/>
</dbReference>
<evidence type="ECO:0000313" key="26">
    <source>
        <dbReference type="RefSeq" id="XP_030058274.1"/>
    </source>
</evidence>
<keyword evidence="6" id="KW-0732">Signal</keyword>
<dbReference type="PANTHER" id="PTHR24028">
    <property type="entry name" value="CADHERIN-87A"/>
    <property type="match status" value="1"/>
</dbReference>
<dbReference type="GO" id="GO:0042734">
    <property type="term" value="C:presynaptic membrane"/>
    <property type="evidence" value="ECO:0007669"/>
    <property type="project" value="UniProtKB-SubCell"/>
</dbReference>
<feature type="region of interest" description="Disordered" evidence="22">
    <location>
        <begin position="804"/>
        <end position="902"/>
    </location>
</feature>
<evidence type="ECO:0000256" key="1">
    <source>
        <dbReference type="ARBA" id="ARBA00004251"/>
    </source>
</evidence>
<dbReference type="InterPro" id="IPR015919">
    <property type="entry name" value="Cadherin-like_sf"/>
</dbReference>
<keyword evidence="4" id="KW-0597">Phosphoprotein</keyword>
<evidence type="ECO:0000256" key="14">
    <source>
        <dbReference type="ARBA" id="ARBA00023257"/>
    </source>
</evidence>
<dbReference type="InterPro" id="IPR020894">
    <property type="entry name" value="Cadherin_CS"/>
</dbReference>
<dbReference type="AlphaFoldDB" id="A0A6P7Y697"/>
<dbReference type="GO" id="GO:0007156">
    <property type="term" value="P:homophilic cell adhesion via plasma membrane adhesion molecules"/>
    <property type="evidence" value="ECO:0007669"/>
    <property type="project" value="InterPro"/>
</dbReference>
<feature type="domain" description="Cadherin" evidence="24">
    <location>
        <begin position="39"/>
        <end position="137"/>
    </location>
</feature>
<dbReference type="SMART" id="SM00112">
    <property type="entry name" value="CA"/>
    <property type="match status" value="6"/>
</dbReference>
<dbReference type="InterPro" id="IPR050174">
    <property type="entry name" value="Protocadherin/Cadherin-CA"/>
</dbReference>
<dbReference type="GO" id="GO:0030425">
    <property type="term" value="C:dendrite"/>
    <property type="evidence" value="ECO:0007669"/>
    <property type="project" value="UniProtKB-SubCell"/>
</dbReference>
<dbReference type="FunFam" id="2.60.40.60:FF:000001">
    <property type="entry name" value="Protocadherin alpha 2"/>
    <property type="match status" value="1"/>
</dbReference>
<dbReference type="PROSITE" id="PS50268">
    <property type="entry name" value="CADHERIN_2"/>
    <property type="match status" value="6"/>
</dbReference>
<keyword evidence="10 23" id="KW-1133">Transmembrane helix</keyword>
<evidence type="ECO:0000256" key="2">
    <source>
        <dbReference type="ARBA" id="ARBA00004279"/>
    </source>
</evidence>
<keyword evidence="5 23" id="KW-0812">Transmembrane</keyword>
<comment type="function">
    <text evidence="18">Calcium-dependent cell-adhesion protein. May play a role in activity-induced synaptic reorganization underlying long term memory. Could be involved in CDH2 internalization through TAOK2/p38 MAPK pathway. In hippocampal neurons, may play a role in the down-regulation of dendritic spines, maybe through its action on CDH2 endocytosis.</text>
</comment>
<name>A0A6P7Y697_9AMPH</name>
<feature type="domain" description="Cadherin" evidence="24">
    <location>
        <begin position="247"/>
        <end position="354"/>
    </location>
</feature>
<dbReference type="Gene3D" id="2.60.40.60">
    <property type="entry name" value="Cadherins"/>
    <property type="match status" value="6"/>
</dbReference>
<proteinExistence type="predicted"/>